<dbReference type="EMBL" id="JBHUOM010000012">
    <property type="protein sequence ID" value="MFD2935171.1"/>
    <property type="molecule type" value="Genomic_DNA"/>
</dbReference>
<proteinExistence type="predicted"/>
<dbReference type="Proteomes" id="UP001597512">
    <property type="component" value="Unassembled WGS sequence"/>
</dbReference>
<comment type="caution">
    <text evidence="1">The sequence shown here is derived from an EMBL/GenBank/DDBJ whole genome shotgun (WGS) entry which is preliminary data.</text>
</comment>
<evidence type="ECO:0008006" key="3">
    <source>
        <dbReference type="Google" id="ProtNLM"/>
    </source>
</evidence>
<name>A0ABW6AIN8_9BACT</name>
<evidence type="ECO:0000313" key="2">
    <source>
        <dbReference type="Proteomes" id="UP001597512"/>
    </source>
</evidence>
<keyword evidence="2" id="KW-1185">Reference proteome</keyword>
<organism evidence="1 2">
    <name type="scientific">Spirosoma flavum</name>
    <dbReference type="NCBI Taxonomy" id="2048557"/>
    <lineage>
        <taxon>Bacteria</taxon>
        <taxon>Pseudomonadati</taxon>
        <taxon>Bacteroidota</taxon>
        <taxon>Cytophagia</taxon>
        <taxon>Cytophagales</taxon>
        <taxon>Cytophagaceae</taxon>
        <taxon>Spirosoma</taxon>
    </lineage>
</organism>
<reference evidence="2" key="1">
    <citation type="journal article" date="2019" name="Int. J. Syst. Evol. Microbiol.">
        <title>The Global Catalogue of Microorganisms (GCM) 10K type strain sequencing project: providing services to taxonomists for standard genome sequencing and annotation.</title>
        <authorList>
            <consortium name="The Broad Institute Genomics Platform"/>
            <consortium name="The Broad Institute Genome Sequencing Center for Infectious Disease"/>
            <person name="Wu L."/>
            <person name="Ma J."/>
        </authorList>
    </citation>
    <scope>NUCLEOTIDE SEQUENCE [LARGE SCALE GENOMIC DNA]</scope>
    <source>
        <strain evidence="2">KCTC 52490</strain>
    </source>
</reference>
<dbReference type="RefSeq" id="WP_381502583.1">
    <property type="nucleotide sequence ID" value="NZ_JBHUOM010000012.1"/>
</dbReference>
<gene>
    <name evidence="1" type="ORF">ACFS25_15370</name>
</gene>
<accession>A0ABW6AIN8</accession>
<protein>
    <recommendedName>
        <fullName evidence="3">Outer membrane beta-barrel protein</fullName>
    </recommendedName>
</protein>
<evidence type="ECO:0000313" key="1">
    <source>
        <dbReference type="EMBL" id="MFD2935171.1"/>
    </source>
</evidence>
<sequence length="261" mass="28361">MKPILPANDLANLTHRAIRFRALKSGAQAIDKTLPFIRFASSLLLFLIPCVGIGQSIRGGAIFLQGGQSVWPGLAQVIQQVNHAPSPMSPMGNDRYVMLGAEGYFRLNRWVAGINVSTLANQRLQDVATQSVIESSASNVHLWVGWIAWQTNRAKLYPSLGPGLNSFNVNSTTASGTMTTHVLDGFATDISLSFDWLIMKSDAVPTLFAPMLSVRAGYRLTTASAEWHGDRNGATMLLPTRYTPQGFYLTVGLGGGVFHQR</sequence>